<dbReference type="PANTHER" id="PTHR47055">
    <property type="entry name" value="DDE_TNP_1_7 DOMAIN-CONTAINING PROTEIN"/>
    <property type="match status" value="1"/>
</dbReference>
<evidence type="ECO:0000259" key="1">
    <source>
        <dbReference type="Pfam" id="PF13843"/>
    </source>
</evidence>
<reference evidence="2 3" key="1">
    <citation type="submission" date="2020-04" db="EMBL/GenBank/DDBJ databases">
        <authorList>
            <person name="Wallbank WR R."/>
            <person name="Pardo Diaz C."/>
            <person name="Kozak K."/>
            <person name="Martin S."/>
            <person name="Jiggins C."/>
            <person name="Moest M."/>
            <person name="Warren A I."/>
            <person name="Byers J.R.P. K."/>
            <person name="Montejo-Kovacevich G."/>
            <person name="Yen C E."/>
        </authorList>
    </citation>
    <scope>NUCLEOTIDE SEQUENCE [LARGE SCALE GENOMIC DNA]</scope>
</reference>
<comment type="caution">
    <text evidence="2">The sequence shown here is derived from an EMBL/GenBank/DDBJ whole genome shotgun (WGS) entry which is preliminary data.</text>
</comment>
<dbReference type="OrthoDB" id="10038642at2759"/>
<name>A0A8S1A5F3_ARCPL</name>
<dbReference type="Pfam" id="PF13843">
    <property type="entry name" value="DDE_Tnp_1_7"/>
    <property type="match status" value="1"/>
</dbReference>
<dbReference type="InterPro" id="IPR029526">
    <property type="entry name" value="PGBD"/>
</dbReference>
<feature type="domain" description="PiggyBac transposable element-derived protein" evidence="1">
    <location>
        <begin position="86"/>
        <end position="141"/>
    </location>
</feature>
<dbReference type="Proteomes" id="UP000494256">
    <property type="component" value="Unassembled WGS sequence"/>
</dbReference>
<dbReference type="PANTHER" id="PTHR47055:SF3">
    <property type="entry name" value="PHORBOL-ESTER_DAG-TYPE DOMAIN-CONTAINING PROTEIN"/>
    <property type="match status" value="1"/>
</dbReference>
<evidence type="ECO:0000313" key="2">
    <source>
        <dbReference type="EMBL" id="CAB3242263.1"/>
    </source>
</evidence>
<organism evidence="2 3">
    <name type="scientific">Arctia plantaginis</name>
    <name type="common">Wood tiger moth</name>
    <name type="synonym">Phalaena plantaginis</name>
    <dbReference type="NCBI Taxonomy" id="874455"/>
    <lineage>
        <taxon>Eukaryota</taxon>
        <taxon>Metazoa</taxon>
        <taxon>Ecdysozoa</taxon>
        <taxon>Arthropoda</taxon>
        <taxon>Hexapoda</taxon>
        <taxon>Insecta</taxon>
        <taxon>Pterygota</taxon>
        <taxon>Neoptera</taxon>
        <taxon>Endopterygota</taxon>
        <taxon>Lepidoptera</taxon>
        <taxon>Glossata</taxon>
        <taxon>Ditrysia</taxon>
        <taxon>Noctuoidea</taxon>
        <taxon>Erebidae</taxon>
        <taxon>Arctiinae</taxon>
        <taxon>Arctia</taxon>
    </lineage>
</organism>
<dbReference type="GO" id="GO:0043565">
    <property type="term" value="F:sequence-specific DNA binding"/>
    <property type="evidence" value="ECO:0007669"/>
    <property type="project" value="TreeGrafter"/>
</dbReference>
<dbReference type="AlphaFoldDB" id="A0A8S1A5F3"/>
<sequence length="149" mass="17455">MKKKAMKTISNKTFFHAISRRELKYLNPITTRNGIAVMMNRDIKNRRVVSKEPRWRKCDGFYVSLPSIEDNVQKRNDNKRAQKPNASRIFEKIFDGEIFEMIVQNTKLFAAQHNNHDFQVTVDDLKVFFGTLLLTGHHSSTRAIVLVFR</sequence>
<proteinExistence type="predicted"/>
<protein>
    <recommendedName>
        <fullName evidence="1">PiggyBac transposable element-derived protein domain-containing protein</fullName>
    </recommendedName>
</protein>
<evidence type="ECO:0000313" key="3">
    <source>
        <dbReference type="Proteomes" id="UP000494256"/>
    </source>
</evidence>
<dbReference type="EMBL" id="CADEBD010000312">
    <property type="protein sequence ID" value="CAB3242263.1"/>
    <property type="molecule type" value="Genomic_DNA"/>
</dbReference>
<dbReference type="InterPro" id="IPR052638">
    <property type="entry name" value="PiggyBac_TE-derived"/>
</dbReference>
<gene>
    <name evidence="2" type="ORF">APLA_LOCUS9879</name>
</gene>
<accession>A0A8S1A5F3</accession>